<evidence type="ECO:0000256" key="4">
    <source>
        <dbReference type="PROSITE-ProRule" id="PRU00335"/>
    </source>
</evidence>
<keyword evidence="3" id="KW-0804">Transcription</keyword>
<evidence type="ECO:0000256" key="1">
    <source>
        <dbReference type="ARBA" id="ARBA00023015"/>
    </source>
</evidence>
<keyword evidence="2 4" id="KW-0238">DNA-binding</keyword>
<name>A0ABW7XIN8_9MICO</name>
<dbReference type="SUPFAM" id="SSF46689">
    <property type="entry name" value="Homeodomain-like"/>
    <property type="match status" value="1"/>
</dbReference>
<dbReference type="PROSITE" id="PS50977">
    <property type="entry name" value="HTH_TETR_2"/>
    <property type="match status" value="1"/>
</dbReference>
<dbReference type="PANTHER" id="PTHR30055">
    <property type="entry name" value="HTH-TYPE TRANSCRIPTIONAL REGULATOR RUTR"/>
    <property type="match status" value="1"/>
</dbReference>
<dbReference type="PROSITE" id="PS01081">
    <property type="entry name" value="HTH_TETR_1"/>
    <property type="match status" value="1"/>
</dbReference>
<protein>
    <submittedName>
        <fullName evidence="6">TetR/AcrR family transcriptional regulator</fullName>
    </submittedName>
</protein>
<keyword evidence="7" id="KW-1185">Reference proteome</keyword>
<sequence>MTADERGGIRERKRAATRNAVVIAATRLFLERGVSGTSVDDIAAAAGIARRTFFLHFPAKEDVLFHYLEGHVRRAVAALDDLPEGAAGGAGHGAAGVRAVMAVLVDLFEDPRARTDELAALRAELVTAARGLPPSLVVRLQRAQSELVDALRGKFPDPAGWPVMSAHLGACMGAAAAAAVAVERPEQRAAAIRDAVDRASTGFERDPGA</sequence>
<keyword evidence="1" id="KW-0805">Transcription regulation</keyword>
<reference evidence="6 7" key="1">
    <citation type="submission" date="2024-10" db="EMBL/GenBank/DDBJ databases">
        <title>The Natural Products Discovery Center: Release of the First 8490 Sequenced Strains for Exploring Actinobacteria Biosynthetic Diversity.</title>
        <authorList>
            <person name="Kalkreuter E."/>
            <person name="Kautsar S.A."/>
            <person name="Yang D."/>
            <person name="Bader C.D."/>
            <person name="Teijaro C.N."/>
            <person name="Fluegel L."/>
            <person name="Davis C.M."/>
            <person name="Simpson J.R."/>
            <person name="Lauterbach L."/>
            <person name="Steele A.D."/>
            <person name="Gui C."/>
            <person name="Meng S."/>
            <person name="Li G."/>
            <person name="Viehrig K."/>
            <person name="Ye F."/>
            <person name="Su P."/>
            <person name="Kiefer A.F."/>
            <person name="Nichols A."/>
            <person name="Cepeda A.J."/>
            <person name="Yan W."/>
            <person name="Fan B."/>
            <person name="Jiang Y."/>
            <person name="Adhikari A."/>
            <person name="Zheng C.-J."/>
            <person name="Schuster L."/>
            <person name="Cowan T.M."/>
            <person name="Smanski M.J."/>
            <person name="Chevrette M.G."/>
            <person name="De Carvalho L.P.S."/>
            <person name="Shen B."/>
        </authorList>
    </citation>
    <scope>NUCLEOTIDE SEQUENCE [LARGE SCALE GENOMIC DNA]</scope>
    <source>
        <strain evidence="6 7">NPDC019481</strain>
    </source>
</reference>
<dbReference type="Gene3D" id="1.10.357.10">
    <property type="entry name" value="Tetracycline Repressor, domain 2"/>
    <property type="match status" value="1"/>
</dbReference>
<dbReference type="InterPro" id="IPR009057">
    <property type="entry name" value="Homeodomain-like_sf"/>
</dbReference>
<organism evidence="6 7">
    <name type="scientific">Promicromonospora kroppenstedtii</name>
    <dbReference type="NCBI Taxonomy" id="440482"/>
    <lineage>
        <taxon>Bacteria</taxon>
        <taxon>Bacillati</taxon>
        <taxon>Actinomycetota</taxon>
        <taxon>Actinomycetes</taxon>
        <taxon>Micrococcales</taxon>
        <taxon>Promicromonosporaceae</taxon>
        <taxon>Promicromonospora</taxon>
    </lineage>
</organism>
<dbReference type="InterPro" id="IPR023772">
    <property type="entry name" value="DNA-bd_HTH_TetR-type_CS"/>
</dbReference>
<dbReference type="EMBL" id="JBIRYI010000006">
    <property type="protein sequence ID" value="MFI2487392.1"/>
    <property type="molecule type" value="Genomic_DNA"/>
</dbReference>
<dbReference type="Proteomes" id="UP001611580">
    <property type="component" value="Unassembled WGS sequence"/>
</dbReference>
<evidence type="ECO:0000313" key="7">
    <source>
        <dbReference type="Proteomes" id="UP001611580"/>
    </source>
</evidence>
<dbReference type="RefSeq" id="WP_397404070.1">
    <property type="nucleotide sequence ID" value="NZ_JBIRYI010000006.1"/>
</dbReference>
<dbReference type="InterPro" id="IPR001647">
    <property type="entry name" value="HTH_TetR"/>
</dbReference>
<evidence type="ECO:0000313" key="6">
    <source>
        <dbReference type="EMBL" id="MFI2487392.1"/>
    </source>
</evidence>
<dbReference type="InterPro" id="IPR050109">
    <property type="entry name" value="HTH-type_TetR-like_transc_reg"/>
</dbReference>
<dbReference type="Pfam" id="PF00440">
    <property type="entry name" value="TetR_N"/>
    <property type="match status" value="1"/>
</dbReference>
<evidence type="ECO:0000256" key="3">
    <source>
        <dbReference type="ARBA" id="ARBA00023163"/>
    </source>
</evidence>
<dbReference type="PRINTS" id="PR00455">
    <property type="entry name" value="HTHTETR"/>
</dbReference>
<gene>
    <name evidence="6" type="ORF">ACH47X_10815</name>
</gene>
<evidence type="ECO:0000259" key="5">
    <source>
        <dbReference type="PROSITE" id="PS50977"/>
    </source>
</evidence>
<feature type="domain" description="HTH tetR-type" evidence="5">
    <location>
        <begin position="15"/>
        <end position="75"/>
    </location>
</feature>
<comment type="caution">
    <text evidence="6">The sequence shown here is derived from an EMBL/GenBank/DDBJ whole genome shotgun (WGS) entry which is preliminary data.</text>
</comment>
<accession>A0ABW7XIN8</accession>
<evidence type="ECO:0000256" key="2">
    <source>
        <dbReference type="ARBA" id="ARBA00023125"/>
    </source>
</evidence>
<proteinExistence type="predicted"/>
<dbReference type="PANTHER" id="PTHR30055:SF234">
    <property type="entry name" value="HTH-TYPE TRANSCRIPTIONAL REGULATOR BETI"/>
    <property type="match status" value="1"/>
</dbReference>
<feature type="DNA-binding region" description="H-T-H motif" evidence="4">
    <location>
        <begin position="38"/>
        <end position="57"/>
    </location>
</feature>